<feature type="non-terminal residue" evidence="3">
    <location>
        <position position="276"/>
    </location>
</feature>
<organism evidence="3 4">
    <name type="scientific">Mesorhabditis spiculigera</name>
    <dbReference type="NCBI Taxonomy" id="96644"/>
    <lineage>
        <taxon>Eukaryota</taxon>
        <taxon>Metazoa</taxon>
        <taxon>Ecdysozoa</taxon>
        <taxon>Nematoda</taxon>
        <taxon>Chromadorea</taxon>
        <taxon>Rhabditida</taxon>
        <taxon>Rhabditina</taxon>
        <taxon>Rhabditomorpha</taxon>
        <taxon>Rhabditoidea</taxon>
        <taxon>Rhabditidae</taxon>
        <taxon>Mesorhabditinae</taxon>
        <taxon>Mesorhabditis</taxon>
    </lineage>
</organism>
<reference evidence="3" key="1">
    <citation type="submission" date="2023-06" db="EMBL/GenBank/DDBJ databases">
        <authorList>
            <person name="Delattre M."/>
        </authorList>
    </citation>
    <scope>NUCLEOTIDE SEQUENCE</scope>
    <source>
        <strain evidence="3">AF72</strain>
    </source>
</reference>
<evidence type="ECO:0000313" key="4">
    <source>
        <dbReference type="Proteomes" id="UP001177023"/>
    </source>
</evidence>
<dbReference type="PANTHER" id="PTHR16284:SF13">
    <property type="entry name" value="PROTEIN CDV3 HOMOLOG"/>
    <property type="match status" value="1"/>
</dbReference>
<comment type="similarity">
    <text evidence="1">Belongs to the CDV3 family.</text>
</comment>
<protein>
    <submittedName>
        <fullName evidence="3">Uncharacterized protein</fullName>
    </submittedName>
</protein>
<sequence>MSDVSALFAKKRSGKTKKSNVVSMDAVGEVLERKARRQEVQAAEAEADKGRNAAHDEYSFLKNQEESEWIETYEDGEHGRLEGLKIKDMGAESSEEDEEEEQPVQKPVPVEQQHKGWGATTKKPEDDDEEAATQSEVPRGPPARAGRGYVPPSMRGGGRAQAANIDISNEEMFPTIGAAVEIEKHNKEEKKNPWGKVESSGSSSSRGANTYQVGGRTDMTASMAAGKNDAIAAVRAMAQASGPVVPRQPRPEPAEPAAPAAPKGNAYVPPHLRNRN</sequence>
<proteinExistence type="inferred from homology"/>
<feature type="compositionally biased region" description="Basic and acidic residues" evidence="2">
    <location>
        <begin position="75"/>
        <end position="90"/>
    </location>
</feature>
<dbReference type="PANTHER" id="PTHR16284">
    <property type="entry name" value="PROTEIN CDV3 HOMOLOG"/>
    <property type="match status" value="1"/>
</dbReference>
<evidence type="ECO:0000256" key="2">
    <source>
        <dbReference type="SAM" id="MobiDB-lite"/>
    </source>
</evidence>
<evidence type="ECO:0000256" key="1">
    <source>
        <dbReference type="ARBA" id="ARBA00006062"/>
    </source>
</evidence>
<feature type="compositionally biased region" description="Acidic residues" evidence="2">
    <location>
        <begin position="93"/>
        <end position="102"/>
    </location>
</feature>
<dbReference type="InterPro" id="IPR026806">
    <property type="entry name" value="CDV3"/>
</dbReference>
<keyword evidence="4" id="KW-1185">Reference proteome</keyword>
<dbReference type="Proteomes" id="UP001177023">
    <property type="component" value="Unassembled WGS sequence"/>
</dbReference>
<feature type="region of interest" description="Disordered" evidence="2">
    <location>
        <begin position="1"/>
        <end position="20"/>
    </location>
</feature>
<feature type="region of interest" description="Disordered" evidence="2">
    <location>
        <begin position="185"/>
        <end position="215"/>
    </location>
</feature>
<dbReference type="EMBL" id="CATQJA010002654">
    <property type="protein sequence ID" value="CAJ0578826.1"/>
    <property type="molecule type" value="Genomic_DNA"/>
</dbReference>
<gene>
    <name evidence="3" type="ORF">MSPICULIGERA_LOCUS17067</name>
</gene>
<evidence type="ECO:0000313" key="3">
    <source>
        <dbReference type="EMBL" id="CAJ0578826.1"/>
    </source>
</evidence>
<feature type="compositionally biased region" description="Basic and acidic residues" evidence="2">
    <location>
        <begin position="46"/>
        <end position="65"/>
    </location>
</feature>
<comment type="caution">
    <text evidence="3">The sequence shown here is derived from an EMBL/GenBank/DDBJ whole genome shotgun (WGS) entry which is preliminary data.</text>
</comment>
<dbReference type="AlphaFoldDB" id="A0AA36D162"/>
<name>A0AA36D162_9BILA</name>
<feature type="region of interest" description="Disordered" evidence="2">
    <location>
        <begin position="238"/>
        <end position="276"/>
    </location>
</feature>
<dbReference type="GO" id="GO:0005737">
    <property type="term" value="C:cytoplasm"/>
    <property type="evidence" value="ECO:0007669"/>
    <property type="project" value="TreeGrafter"/>
</dbReference>
<feature type="compositionally biased region" description="Basic residues" evidence="2">
    <location>
        <begin position="9"/>
        <end position="18"/>
    </location>
</feature>
<feature type="region of interest" description="Disordered" evidence="2">
    <location>
        <begin position="34"/>
        <end position="166"/>
    </location>
</feature>
<accession>A0AA36D162</accession>